<comment type="caution">
    <text evidence="9">The sequence shown here is derived from an EMBL/GenBank/DDBJ whole genome shotgun (WGS) entry which is preliminary data.</text>
</comment>
<keyword evidence="10" id="KW-1185">Reference proteome</keyword>
<evidence type="ECO:0000256" key="3">
    <source>
        <dbReference type="ARBA" id="ARBA00022741"/>
    </source>
</evidence>
<keyword evidence="7" id="KW-0648">Protein biosynthesis</keyword>
<evidence type="ECO:0000256" key="2">
    <source>
        <dbReference type="ARBA" id="ARBA00022723"/>
    </source>
</evidence>
<gene>
    <name evidence="9" type="ORF">C7374_1047</name>
</gene>
<dbReference type="InterPro" id="IPR049940">
    <property type="entry name" value="GluQ/Sye"/>
</dbReference>
<dbReference type="InterPro" id="IPR014729">
    <property type="entry name" value="Rossmann-like_a/b/a_fold"/>
</dbReference>
<sequence length="291" mass="33543">MNQPVFRFAPSPHDHLHLGHAYSAMLNAKMAAEMGGRFLLRIEDIDSTRCNPDFEKSIYDDLRWLGLEWETPVRRQSEHFSEYRNALTRLADMGLVYPAFLSRAQLHSRIKEAQSKGEVWPCDPDATPLYPIDERDMTEDQQLQMIATGIPYAWRINMDKALATINKPLYWNETGVGPRGETGRITAEPEKWGDVIIARNDTPTSYHLSVVVDDALQGVTHIVRSHDLFYVTSIHRLLQELLELPVPLYHHHKLVREEDGAKLSKTRRKLSLKELRAEGWTPEAIREELKI</sequence>
<keyword evidence="4" id="KW-0862">Zinc</keyword>
<evidence type="ECO:0000256" key="1">
    <source>
        <dbReference type="ARBA" id="ARBA00022598"/>
    </source>
</evidence>
<protein>
    <submittedName>
        <fullName evidence="9">Glutamyl-Q tRNA(Asp) synthetase</fullName>
    </submittedName>
</protein>
<dbReference type="OrthoDB" id="9807503at2"/>
<dbReference type="EMBL" id="QLMK01000004">
    <property type="protein sequence ID" value="RAK29950.1"/>
    <property type="molecule type" value="Genomic_DNA"/>
</dbReference>
<dbReference type="PRINTS" id="PR00987">
    <property type="entry name" value="TRNASYNTHGLU"/>
</dbReference>
<evidence type="ECO:0000313" key="10">
    <source>
        <dbReference type="Proteomes" id="UP000249453"/>
    </source>
</evidence>
<accession>A0A364JW51</accession>
<feature type="domain" description="Glutamyl/glutaminyl-tRNA synthetase class Ib catalytic" evidence="8">
    <location>
        <begin position="7"/>
        <end position="288"/>
    </location>
</feature>
<keyword evidence="6 7" id="KW-0030">Aminoacyl-tRNA synthetase</keyword>
<dbReference type="GO" id="GO:0005829">
    <property type="term" value="C:cytosol"/>
    <property type="evidence" value="ECO:0007669"/>
    <property type="project" value="TreeGrafter"/>
</dbReference>
<dbReference type="RefSeq" id="WP_111574979.1">
    <property type="nucleotide sequence ID" value="NZ_JBHEEY010000005.1"/>
</dbReference>
<dbReference type="Proteomes" id="UP000249453">
    <property type="component" value="Unassembled WGS sequence"/>
</dbReference>
<keyword evidence="5 7" id="KW-0067">ATP-binding</keyword>
<dbReference type="PANTHER" id="PTHR43311">
    <property type="entry name" value="GLUTAMATE--TRNA LIGASE"/>
    <property type="match status" value="1"/>
</dbReference>
<dbReference type="NCBIfam" id="NF004315">
    <property type="entry name" value="PRK05710.1-4"/>
    <property type="match status" value="1"/>
</dbReference>
<dbReference type="GO" id="GO:0006424">
    <property type="term" value="P:glutamyl-tRNA aminoacylation"/>
    <property type="evidence" value="ECO:0007669"/>
    <property type="project" value="TreeGrafter"/>
</dbReference>
<evidence type="ECO:0000256" key="4">
    <source>
        <dbReference type="ARBA" id="ARBA00022833"/>
    </source>
</evidence>
<dbReference type="Pfam" id="PF00749">
    <property type="entry name" value="tRNA-synt_1c"/>
    <property type="match status" value="1"/>
</dbReference>
<name>A0A364JW51_9HYPH</name>
<dbReference type="InterPro" id="IPR000924">
    <property type="entry name" value="Glu/Gln-tRNA-synth"/>
</dbReference>
<reference evidence="9 10" key="1">
    <citation type="submission" date="2018-06" db="EMBL/GenBank/DDBJ databases">
        <title>Genomic Encyclopedia of Type Strains, Phase IV (KMG-IV): sequencing the most valuable type-strain genomes for metagenomic binning, comparative biology and taxonomic classification.</title>
        <authorList>
            <person name="Goeker M."/>
        </authorList>
    </citation>
    <scope>NUCLEOTIDE SEQUENCE [LARGE SCALE GENOMIC DNA]</scope>
    <source>
        <strain evidence="9 10">DSM 26720</strain>
    </source>
</reference>
<dbReference type="AlphaFoldDB" id="A0A364JW51"/>
<keyword evidence="1 7" id="KW-0436">Ligase</keyword>
<evidence type="ECO:0000256" key="6">
    <source>
        <dbReference type="ARBA" id="ARBA00023146"/>
    </source>
</evidence>
<keyword evidence="2" id="KW-0479">Metal-binding</keyword>
<evidence type="ECO:0000256" key="5">
    <source>
        <dbReference type="ARBA" id="ARBA00022840"/>
    </source>
</evidence>
<keyword evidence="3 7" id="KW-0547">Nucleotide-binding</keyword>
<proteinExistence type="inferred from homology"/>
<dbReference type="GO" id="GO:0004818">
    <property type="term" value="F:glutamate-tRNA ligase activity"/>
    <property type="evidence" value="ECO:0007669"/>
    <property type="project" value="TreeGrafter"/>
</dbReference>
<evidence type="ECO:0000256" key="7">
    <source>
        <dbReference type="RuleBase" id="RU363037"/>
    </source>
</evidence>
<dbReference type="SUPFAM" id="SSF52374">
    <property type="entry name" value="Nucleotidylyl transferase"/>
    <property type="match status" value="1"/>
</dbReference>
<comment type="similarity">
    <text evidence="7">Belongs to the class-I aminoacyl-tRNA synthetase family.</text>
</comment>
<evidence type="ECO:0000313" key="9">
    <source>
        <dbReference type="EMBL" id="RAK29950.1"/>
    </source>
</evidence>
<dbReference type="PANTHER" id="PTHR43311:SF1">
    <property type="entry name" value="GLUTAMYL-Q TRNA(ASP) SYNTHETASE"/>
    <property type="match status" value="1"/>
</dbReference>
<evidence type="ECO:0000259" key="8">
    <source>
        <dbReference type="Pfam" id="PF00749"/>
    </source>
</evidence>
<dbReference type="InterPro" id="IPR020058">
    <property type="entry name" value="Glu/Gln-tRNA-synth_Ib_cat-dom"/>
</dbReference>
<organism evidence="9 10">
    <name type="scientific">Falsochrobactrum ovis</name>
    <dbReference type="NCBI Taxonomy" id="1293442"/>
    <lineage>
        <taxon>Bacteria</taxon>
        <taxon>Pseudomonadati</taxon>
        <taxon>Pseudomonadota</taxon>
        <taxon>Alphaproteobacteria</taxon>
        <taxon>Hyphomicrobiales</taxon>
        <taxon>Brucellaceae</taxon>
        <taxon>Falsochrobactrum</taxon>
    </lineage>
</organism>
<dbReference type="GO" id="GO:0005524">
    <property type="term" value="F:ATP binding"/>
    <property type="evidence" value="ECO:0007669"/>
    <property type="project" value="UniProtKB-KW"/>
</dbReference>
<dbReference type="Gene3D" id="3.40.50.620">
    <property type="entry name" value="HUPs"/>
    <property type="match status" value="1"/>
</dbReference>